<keyword evidence="4" id="KW-1185">Reference proteome</keyword>
<dbReference type="EMBL" id="NBNE01007385">
    <property type="protein sequence ID" value="OWZ00721.1"/>
    <property type="molecule type" value="Genomic_DNA"/>
</dbReference>
<feature type="region of interest" description="Disordered" evidence="1">
    <location>
        <begin position="214"/>
        <end position="270"/>
    </location>
</feature>
<organism evidence="3 4">
    <name type="scientific">Phytophthora megakarya</name>
    <dbReference type="NCBI Taxonomy" id="4795"/>
    <lineage>
        <taxon>Eukaryota</taxon>
        <taxon>Sar</taxon>
        <taxon>Stramenopiles</taxon>
        <taxon>Oomycota</taxon>
        <taxon>Peronosporomycetes</taxon>
        <taxon>Peronosporales</taxon>
        <taxon>Peronosporaceae</taxon>
        <taxon>Phytophthora</taxon>
    </lineage>
</organism>
<dbReference type="OrthoDB" id="146242at2759"/>
<dbReference type="InterPro" id="IPR005162">
    <property type="entry name" value="Retrotrans_gag_dom"/>
</dbReference>
<protein>
    <recommendedName>
        <fullName evidence="2">Retrotransposon gag domain-containing protein</fullName>
    </recommendedName>
</protein>
<evidence type="ECO:0000313" key="3">
    <source>
        <dbReference type="EMBL" id="OWZ00721.1"/>
    </source>
</evidence>
<reference evidence="4" key="1">
    <citation type="submission" date="2017-03" db="EMBL/GenBank/DDBJ databases">
        <title>Phytopthora megakarya and P. palmivora, two closely related causual agents of cacao black pod achieved similar genome size and gene model numbers by different mechanisms.</title>
        <authorList>
            <person name="Ali S."/>
            <person name="Shao J."/>
            <person name="Larry D.J."/>
            <person name="Kronmiller B."/>
            <person name="Shen D."/>
            <person name="Strem M.D."/>
            <person name="Melnick R.L."/>
            <person name="Guiltinan M.J."/>
            <person name="Tyler B.M."/>
            <person name="Meinhardt L.W."/>
            <person name="Bailey B.A."/>
        </authorList>
    </citation>
    <scope>NUCLEOTIDE SEQUENCE [LARGE SCALE GENOMIC DNA]</scope>
    <source>
        <strain evidence="4">zdho120</strain>
    </source>
</reference>
<dbReference type="AlphaFoldDB" id="A0A225V5I2"/>
<evidence type="ECO:0000313" key="4">
    <source>
        <dbReference type="Proteomes" id="UP000198211"/>
    </source>
</evidence>
<name>A0A225V5I2_9STRA</name>
<dbReference type="Proteomes" id="UP000198211">
    <property type="component" value="Unassembled WGS sequence"/>
</dbReference>
<sequence length="292" mass="32344">MARRIVDPLSKVAFAMSCLDGRARSWAYERRLADPTCFSTYDSFKRALKLAFEPLKNEFRSRDEFLDLQQGTPDVHAYAQRARYLVSNVVTKPIDETTKVVTFMKELKDGPVKTYLFREYPSTLEAAITLAIQEEFSLRQAKLHVDVLLPPEPAVDVADEVEGPEPIRGQEPTCNASGAETSDIMHANVRHQYNRSLVDVAIQGVVTGLADTCPRVQEPAGDRPQTEMSAGGINEHGSVAEPGRNAYESGIDKKKRRRKHKTLHGMSAGQAQEPTVAVETLNVLTPACAGYQ</sequence>
<dbReference type="Pfam" id="PF03732">
    <property type="entry name" value="Retrotrans_gag"/>
    <property type="match status" value="1"/>
</dbReference>
<comment type="caution">
    <text evidence="3">The sequence shown here is derived from an EMBL/GenBank/DDBJ whole genome shotgun (WGS) entry which is preliminary data.</text>
</comment>
<feature type="compositionally biased region" description="Basic residues" evidence="1">
    <location>
        <begin position="253"/>
        <end position="263"/>
    </location>
</feature>
<evidence type="ECO:0000256" key="1">
    <source>
        <dbReference type="SAM" id="MobiDB-lite"/>
    </source>
</evidence>
<accession>A0A225V5I2</accession>
<proteinExistence type="predicted"/>
<feature type="domain" description="Retrotransposon gag" evidence="2">
    <location>
        <begin position="14"/>
        <end position="108"/>
    </location>
</feature>
<gene>
    <name evidence="3" type="ORF">PHMEG_00028030</name>
</gene>
<evidence type="ECO:0000259" key="2">
    <source>
        <dbReference type="Pfam" id="PF03732"/>
    </source>
</evidence>